<organism evidence="2 3">
    <name type="scientific">Gymnopus androsaceus JB14</name>
    <dbReference type="NCBI Taxonomy" id="1447944"/>
    <lineage>
        <taxon>Eukaryota</taxon>
        <taxon>Fungi</taxon>
        <taxon>Dikarya</taxon>
        <taxon>Basidiomycota</taxon>
        <taxon>Agaricomycotina</taxon>
        <taxon>Agaricomycetes</taxon>
        <taxon>Agaricomycetidae</taxon>
        <taxon>Agaricales</taxon>
        <taxon>Marasmiineae</taxon>
        <taxon>Omphalotaceae</taxon>
        <taxon>Gymnopus</taxon>
    </lineage>
</organism>
<evidence type="ECO:0000313" key="2">
    <source>
        <dbReference type="EMBL" id="KAE9398836.1"/>
    </source>
</evidence>
<name>A0A6A4HL38_9AGAR</name>
<dbReference type="Gene3D" id="1.50.10.10">
    <property type="match status" value="2"/>
</dbReference>
<dbReference type="PANTHER" id="PTHR34987:SF6">
    <property type="entry name" value="ALPHA-L-RHAMNOSIDASE SIX-HAIRPIN GLYCOSIDASE DOMAIN-CONTAINING PROTEIN"/>
    <property type="match status" value="1"/>
</dbReference>
<accession>A0A6A4HL38</accession>
<reference evidence="2" key="1">
    <citation type="journal article" date="2019" name="Environ. Microbiol.">
        <title>Fungal ecological strategies reflected in gene transcription - a case study of two litter decomposers.</title>
        <authorList>
            <person name="Barbi F."/>
            <person name="Kohler A."/>
            <person name="Barry K."/>
            <person name="Baskaran P."/>
            <person name="Daum C."/>
            <person name="Fauchery L."/>
            <person name="Ihrmark K."/>
            <person name="Kuo A."/>
            <person name="LaButti K."/>
            <person name="Lipzen A."/>
            <person name="Morin E."/>
            <person name="Grigoriev I.V."/>
            <person name="Henrissat B."/>
            <person name="Lindahl B."/>
            <person name="Martin F."/>
        </authorList>
    </citation>
    <scope>NUCLEOTIDE SEQUENCE</scope>
    <source>
        <strain evidence="2">JB14</strain>
    </source>
</reference>
<feature type="chain" id="PRO_5025480953" evidence="1">
    <location>
        <begin position="21"/>
        <end position="582"/>
    </location>
</feature>
<sequence>MTMIFIPSLVALLLASPALSLAPAGPWDAFNFAPPDRTAVTPKSVRATVGSVVGAENLLGNATTTDGATFSGNGSYVVLDFGQEAGKCPLKIIFDGVLSIPTSLSVNETFTQTVGDQRGGFRFLTIASTGDVPVTISNLTLNSTFMPQLNDLTAYTGYFFAKDTTGFHDPDFLTKLWYGGAYTVQMNTIDVHEARQQPCPMPTGWANNATGSSTALNGTILVDGAKRDRNVWPGDMGISTHTELVSTFDLLSSKNSLLVMFATQDPTTGALQYSGPPINAVGSDTYISWSLIGTHSVYLYTGDLDFVQQVWANYTFALAFLQSQVDDTGLMNVPISFANDWGRDNGQGHNSAANALLYEAAYNALLWDESAGLFRDNDTSTLHPQDGNSLAVLFNVTNNASQIQSISDGLTQFWTPIGPLSPELNDTIIPFVGGFELQAHFIAGQGERALDLLHREWGYMLYTNLSVQSTMLEGFTANGSLGYRAAAGYDFDYSYTSHAHGWATGPTPALTFFVVGLTVTSPQGATWSVAPMLSGLSAAEGWFRDGIGMVWCELDFDGQYYVHFDDRYAQWYEWYGDSSCRW</sequence>
<keyword evidence="2" id="KW-0378">Hydrolase</keyword>
<keyword evidence="1" id="KW-0732">Signal</keyword>
<dbReference type="GO" id="GO:0016798">
    <property type="term" value="F:hydrolase activity, acting on glycosyl bonds"/>
    <property type="evidence" value="ECO:0007669"/>
    <property type="project" value="UniProtKB-KW"/>
</dbReference>
<dbReference type="InterPro" id="IPR012341">
    <property type="entry name" value="6hp_glycosidase-like_sf"/>
</dbReference>
<gene>
    <name evidence="2" type="ORF">BT96DRAFT_920590</name>
</gene>
<evidence type="ECO:0000313" key="3">
    <source>
        <dbReference type="Proteomes" id="UP000799118"/>
    </source>
</evidence>
<dbReference type="GO" id="GO:0005975">
    <property type="term" value="P:carbohydrate metabolic process"/>
    <property type="evidence" value="ECO:0007669"/>
    <property type="project" value="InterPro"/>
</dbReference>
<proteinExistence type="predicted"/>
<dbReference type="Proteomes" id="UP000799118">
    <property type="component" value="Unassembled WGS sequence"/>
</dbReference>
<dbReference type="OrthoDB" id="10036721at2759"/>
<protein>
    <submittedName>
        <fullName evidence="2">Six-hairpin glycosidase</fullName>
    </submittedName>
</protein>
<feature type="signal peptide" evidence="1">
    <location>
        <begin position="1"/>
        <end position="20"/>
    </location>
</feature>
<dbReference type="PANTHER" id="PTHR34987">
    <property type="entry name" value="C, PUTATIVE (AFU_ORTHOLOGUE AFUA_3G02880)-RELATED"/>
    <property type="match status" value="1"/>
</dbReference>
<dbReference type="SUPFAM" id="SSF48208">
    <property type="entry name" value="Six-hairpin glycosidases"/>
    <property type="match status" value="1"/>
</dbReference>
<keyword evidence="2" id="KW-0326">Glycosidase</keyword>
<evidence type="ECO:0000256" key="1">
    <source>
        <dbReference type="SAM" id="SignalP"/>
    </source>
</evidence>
<dbReference type="InterPro" id="IPR008928">
    <property type="entry name" value="6-hairpin_glycosidase_sf"/>
</dbReference>
<dbReference type="AlphaFoldDB" id="A0A6A4HL38"/>
<keyword evidence="3" id="KW-1185">Reference proteome</keyword>
<dbReference type="EMBL" id="ML769477">
    <property type="protein sequence ID" value="KAE9398836.1"/>
    <property type="molecule type" value="Genomic_DNA"/>
</dbReference>